<dbReference type="InterPro" id="IPR012816">
    <property type="entry name" value="NADAR"/>
</dbReference>
<accession>A0A2S7UDK1</accession>
<organism evidence="4 5">
    <name type="scientific">Nonlabens arenilitoris</name>
    <dbReference type="NCBI Taxonomy" id="1217969"/>
    <lineage>
        <taxon>Bacteria</taxon>
        <taxon>Pseudomonadati</taxon>
        <taxon>Bacteroidota</taxon>
        <taxon>Flavobacteriia</taxon>
        <taxon>Flavobacteriales</taxon>
        <taxon>Flavobacteriaceae</taxon>
        <taxon>Nonlabens</taxon>
    </lineage>
</organism>
<dbReference type="Gene3D" id="1.10.357.40">
    <property type="entry name" value="YbiA-like"/>
    <property type="match status" value="1"/>
</dbReference>
<evidence type="ECO:0000256" key="2">
    <source>
        <dbReference type="ARBA" id="ARBA00000751"/>
    </source>
</evidence>
<dbReference type="SUPFAM" id="SSF143990">
    <property type="entry name" value="YbiA-like"/>
    <property type="match status" value="1"/>
</dbReference>
<evidence type="ECO:0000313" key="5">
    <source>
        <dbReference type="Proteomes" id="UP000239747"/>
    </source>
</evidence>
<comment type="catalytic activity">
    <reaction evidence="2">
        <text>2,5-diamino-6-hydroxy-4-(5-phosphoribosylamino)-pyrimidine + H2O = 2,5,6-triamino-4-hydroxypyrimidine + D-ribose 5-phosphate</text>
        <dbReference type="Rhea" id="RHEA:23436"/>
        <dbReference type="ChEBI" id="CHEBI:15377"/>
        <dbReference type="ChEBI" id="CHEBI:58614"/>
        <dbReference type="ChEBI" id="CHEBI:78346"/>
        <dbReference type="ChEBI" id="CHEBI:137796"/>
    </reaction>
</comment>
<dbReference type="InterPro" id="IPR037238">
    <property type="entry name" value="YbiA-like_sf"/>
</dbReference>
<dbReference type="EMBL" id="MTPW01000001">
    <property type="protein sequence ID" value="PQJ33016.1"/>
    <property type="molecule type" value="Genomic_DNA"/>
</dbReference>
<evidence type="ECO:0000256" key="1">
    <source>
        <dbReference type="ARBA" id="ARBA00000022"/>
    </source>
</evidence>
<dbReference type="CDD" id="cd15457">
    <property type="entry name" value="NADAR"/>
    <property type="match status" value="1"/>
</dbReference>
<evidence type="ECO:0000259" key="3">
    <source>
        <dbReference type="Pfam" id="PF08719"/>
    </source>
</evidence>
<dbReference type="OrthoDB" id="67297at2"/>
<dbReference type="RefSeq" id="WP_105072070.1">
    <property type="nucleotide sequence ID" value="NZ_MTPW01000001.1"/>
</dbReference>
<evidence type="ECO:0000313" key="4">
    <source>
        <dbReference type="EMBL" id="PQJ33016.1"/>
    </source>
</evidence>
<dbReference type="AlphaFoldDB" id="A0A2S7UDK1"/>
<protein>
    <recommendedName>
        <fullName evidence="3">NADAR domain-containing protein</fullName>
    </recommendedName>
</protein>
<feature type="domain" description="NADAR" evidence="3">
    <location>
        <begin position="23"/>
        <end position="178"/>
    </location>
</feature>
<dbReference type="Proteomes" id="UP000239747">
    <property type="component" value="Unassembled WGS sequence"/>
</dbReference>
<comment type="caution">
    <text evidence="4">The sequence shown here is derived from an EMBL/GenBank/DDBJ whole genome shotgun (WGS) entry which is preliminary data.</text>
</comment>
<proteinExistence type="predicted"/>
<keyword evidence="5" id="KW-1185">Reference proteome</keyword>
<comment type="catalytic activity">
    <reaction evidence="1">
        <text>5-amino-6-(5-phospho-D-ribosylamino)uracil + H2O = 5,6-diaminouracil + D-ribose 5-phosphate</text>
        <dbReference type="Rhea" id="RHEA:55020"/>
        <dbReference type="ChEBI" id="CHEBI:15377"/>
        <dbReference type="ChEBI" id="CHEBI:46252"/>
        <dbReference type="ChEBI" id="CHEBI:58453"/>
        <dbReference type="ChEBI" id="CHEBI:78346"/>
    </reaction>
</comment>
<dbReference type="Pfam" id="PF08719">
    <property type="entry name" value="NADAR"/>
    <property type="match status" value="1"/>
</dbReference>
<reference evidence="4 5" key="1">
    <citation type="submission" date="2017-01" db="EMBL/GenBank/DDBJ databases">
        <title>Trade-off between light-utilization and light-protection in marine flavobacteria.</title>
        <authorList>
            <person name="Kumagai Y."/>
            <person name="Yoshizawa S."/>
            <person name="Kogure K."/>
            <person name="Iwasaki W."/>
        </authorList>
    </citation>
    <scope>NUCLEOTIDE SEQUENCE [LARGE SCALE GENOMIC DNA]</scope>
    <source>
        <strain evidence="4 5">KCTC 32109</strain>
    </source>
</reference>
<dbReference type="NCBIfam" id="TIGR02464">
    <property type="entry name" value="ribofla_fusion"/>
    <property type="match status" value="1"/>
</dbReference>
<name>A0A2S7UDK1_9FLAO</name>
<gene>
    <name evidence="4" type="ORF">BST92_14265</name>
</gene>
<sequence length="254" mass="30088">MNYANEKIIERIESGENLKYLLFWGHQKSDRITKSCFSQWYESEFEVNGIKFLTAEHYMMAEKALLFNDKNIYEQIIKSSKAGKVKELGRQVKNFNQRIWEENRFEIVVRGNFHKFSQNPKLSEFLRNTNDRILVEASPVDNIWGIGLAQNNEDAKNPYFWNGLNLLGYALMETRDILNEVGEFKTLKNPILPPWLAYPEIDKYSIGWRMGYGETHIMELSKYLDSLSPSEKRIYELTYPETGEWKGWYNDDYE</sequence>